<feature type="compositionally biased region" description="Polar residues" evidence="1">
    <location>
        <begin position="163"/>
        <end position="174"/>
    </location>
</feature>
<evidence type="ECO:0000256" key="1">
    <source>
        <dbReference type="SAM" id="MobiDB-lite"/>
    </source>
</evidence>
<reference evidence="2 3" key="1">
    <citation type="journal article" date="2018" name="Elife">
        <title>Functional genomics of lipid metabolism in the oleaginous yeast Rhodosporidium toruloides.</title>
        <authorList>
            <person name="Coradetti S.T."/>
            <person name="Pinel D."/>
            <person name="Geiselman G."/>
            <person name="Ito M."/>
            <person name="Mondo S."/>
            <person name="Reilly M.C."/>
            <person name="Cheng Y.F."/>
            <person name="Bauer S."/>
            <person name="Grigoriev I."/>
            <person name="Gladden J.M."/>
            <person name="Simmons B.A."/>
            <person name="Brem R."/>
            <person name="Arkin A.P."/>
            <person name="Skerker J.M."/>
        </authorList>
    </citation>
    <scope>NUCLEOTIDE SEQUENCE [LARGE SCALE GENOMIC DNA]</scope>
    <source>
        <strain evidence="2 3">NBRC 0880</strain>
    </source>
</reference>
<dbReference type="Proteomes" id="UP000239560">
    <property type="component" value="Unassembled WGS sequence"/>
</dbReference>
<feature type="region of interest" description="Disordered" evidence="1">
    <location>
        <begin position="34"/>
        <end position="65"/>
    </location>
</feature>
<dbReference type="AlphaFoldDB" id="A0A2T0ACX8"/>
<gene>
    <name evidence="2" type="ORF">AAT19DRAFT_12872</name>
</gene>
<protein>
    <submittedName>
        <fullName evidence="2">Uncharacterized protein</fullName>
    </submittedName>
</protein>
<organism evidence="2 3">
    <name type="scientific">Rhodotorula toruloides</name>
    <name type="common">Yeast</name>
    <name type="synonym">Rhodosporidium toruloides</name>
    <dbReference type="NCBI Taxonomy" id="5286"/>
    <lineage>
        <taxon>Eukaryota</taxon>
        <taxon>Fungi</taxon>
        <taxon>Dikarya</taxon>
        <taxon>Basidiomycota</taxon>
        <taxon>Pucciniomycotina</taxon>
        <taxon>Microbotryomycetes</taxon>
        <taxon>Sporidiobolales</taxon>
        <taxon>Sporidiobolaceae</taxon>
        <taxon>Rhodotorula</taxon>
    </lineage>
</organism>
<comment type="caution">
    <text evidence="2">The sequence shown here is derived from an EMBL/GenBank/DDBJ whole genome shotgun (WGS) entry which is preliminary data.</text>
</comment>
<feature type="region of interest" description="Disordered" evidence="1">
    <location>
        <begin position="144"/>
        <end position="174"/>
    </location>
</feature>
<accession>A0A2T0ACX8</accession>
<dbReference type="EMBL" id="LCTV02000003">
    <property type="protein sequence ID" value="PRQ75850.1"/>
    <property type="molecule type" value="Genomic_DNA"/>
</dbReference>
<name>A0A2T0ACX8_RHOTO</name>
<evidence type="ECO:0000313" key="2">
    <source>
        <dbReference type="EMBL" id="PRQ75850.1"/>
    </source>
</evidence>
<evidence type="ECO:0000313" key="3">
    <source>
        <dbReference type="Proteomes" id="UP000239560"/>
    </source>
</evidence>
<proteinExistence type="predicted"/>
<sequence>MTRVSSKALEATQIHTNWLNLSRILPATSQATHATLPKNRNYGGGHARPAKTLDSRKHDKVVKTGSGCRSGISEEAVVRQIAPKTAAIAEGTPHPACTPLTRAKASCARLTRDASIRLGGEICVEVCCCVDGCVGVQSHAVGRGEGRREKGKVGGGREGYQSAARSQGQLWMRQ</sequence>